<evidence type="ECO:0000256" key="3">
    <source>
        <dbReference type="ARBA" id="ARBA00022679"/>
    </source>
</evidence>
<dbReference type="InterPro" id="IPR057596">
    <property type="entry name" value="RDRP_core"/>
</dbReference>
<dbReference type="GO" id="GO:0003968">
    <property type="term" value="F:RNA-directed RNA polymerase activity"/>
    <property type="evidence" value="ECO:0007669"/>
    <property type="project" value="UniProtKB-KW"/>
</dbReference>
<accession>A0AA88ADL9</accession>
<evidence type="ECO:0000256" key="8">
    <source>
        <dbReference type="ARBA" id="ARBA00093763"/>
    </source>
</evidence>
<dbReference type="GO" id="GO:0003723">
    <property type="term" value="F:RNA binding"/>
    <property type="evidence" value="ECO:0007669"/>
    <property type="project" value="UniProtKB-KW"/>
</dbReference>
<evidence type="ECO:0000256" key="1">
    <source>
        <dbReference type="ARBA" id="ARBA00005762"/>
    </source>
</evidence>
<gene>
    <name evidence="13" type="ORF">TIFTF001_019768</name>
</gene>
<organism evidence="13 14">
    <name type="scientific">Ficus carica</name>
    <name type="common">Common fig</name>
    <dbReference type="NCBI Taxonomy" id="3494"/>
    <lineage>
        <taxon>Eukaryota</taxon>
        <taxon>Viridiplantae</taxon>
        <taxon>Streptophyta</taxon>
        <taxon>Embryophyta</taxon>
        <taxon>Tracheophyta</taxon>
        <taxon>Spermatophyta</taxon>
        <taxon>Magnoliopsida</taxon>
        <taxon>eudicotyledons</taxon>
        <taxon>Gunneridae</taxon>
        <taxon>Pentapetalae</taxon>
        <taxon>rosids</taxon>
        <taxon>fabids</taxon>
        <taxon>Rosales</taxon>
        <taxon>Moraceae</taxon>
        <taxon>Ficeae</taxon>
        <taxon>Ficus</taxon>
    </lineage>
</organism>
<dbReference type="PANTHER" id="PTHR23079">
    <property type="entry name" value="RNA-DEPENDENT RNA POLYMERASE"/>
    <property type="match status" value="1"/>
</dbReference>
<dbReference type="Pfam" id="PF26249">
    <property type="entry name" value="4HB_RdRP3_N"/>
    <property type="match status" value="1"/>
</dbReference>
<dbReference type="GO" id="GO:0030422">
    <property type="term" value="P:siRNA processing"/>
    <property type="evidence" value="ECO:0007669"/>
    <property type="project" value="TreeGrafter"/>
</dbReference>
<evidence type="ECO:0000256" key="2">
    <source>
        <dbReference type="ARBA" id="ARBA00022484"/>
    </source>
</evidence>
<reference evidence="13" key="1">
    <citation type="submission" date="2023-07" db="EMBL/GenBank/DDBJ databases">
        <title>draft genome sequence of fig (Ficus carica).</title>
        <authorList>
            <person name="Takahashi T."/>
            <person name="Nishimura K."/>
        </authorList>
    </citation>
    <scope>NUCLEOTIDE SEQUENCE</scope>
</reference>
<keyword evidence="2 9" id="KW-0696">RNA-directed RNA polymerase</keyword>
<evidence type="ECO:0000259" key="10">
    <source>
        <dbReference type="Pfam" id="PF05183"/>
    </source>
</evidence>
<dbReference type="EC" id="2.7.7.48" evidence="9"/>
<evidence type="ECO:0000313" key="14">
    <source>
        <dbReference type="Proteomes" id="UP001187192"/>
    </source>
</evidence>
<dbReference type="Pfam" id="PF26253">
    <property type="entry name" value="RdRP_head"/>
    <property type="match status" value="1"/>
</dbReference>
<dbReference type="InterPro" id="IPR007855">
    <property type="entry name" value="RDRP"/>
</dbReference>
<keyword evidence="6 9" id="KW-0943">RNA-mediated gene silencing</keyword>
<feature type="domain" description="RDRP core" evidence="10">
    <location>
        <begin position="211"/>
        <end position="841"/>
    </location>
</feature>
<dbReference type="Pfam" id="PF05183">
    <property type="entry name" value="RdRP"/>
    <property type="match status" value="1"/>
</dbReference>
<proteinExistence type="inferred from homology"/>
<feature type="domain" description="RDRP3-5 N-terminal" evidence="11">
    <location>
        <begin position="15"/>
        <end position="81"/>
    </location>
</feature>
<dbReference type="InterPro" id="IPR058752">
    <property type="entry name" value="RDRP_C_head"/>
</dbReference>
<protein>
    <recommendedName>
        <fullName evidence="9">RNA-dependent RNA polymerase</fullName>
        <ecNumber evidence="9">2.7.7.48</ecNumber>
    </recommendedName>
</protein>
<comment type="function">
    <text evidence="8 9">Probably involved in the RNA silencing pathway and required for the generation of small interfering RNAs (siRNAs).</text>
</comment>
<comment type="caution">
    <text evidence="13">The sequence shown here is derived from an EMBL/GenBank/DDBJ whole genome shotgun (WGS) entry which is preliminary data.</text>
</comment>
<evidence type="ECO:0000256" key="4">
    <source>
        <dbReference type="ARBA" id="ARBA00022695"/>
    </source>
</evidence>
<keyword evidence="4 9" id="KW-0548">Nucleotidyltransferase</keyword>
<evidence type="ECO:0000313" key="13">
    <source>
        <dbReference type="EMBL" id="GMN50614.1"/>
    </source>
</evidence>
<dbReference type="PANTHER" id="PTHR23079:SF55">
    <property type="entry name" value="RNA-DIRECTED RNA POLYMERASE"/>
    <property type="match status" value="1"/>
</dbReference>
<dbReference type="Proteomes" id="UP001187192">
    <property type="component" value="Unassembled WGS sequence"/>
</dbReference>
<evidence type="ECO:0000256" key="5">
    <source>
        <dbReference type="ARBA" id="ARBA00022884"/>
    </source>
</evidence>
<keyword evidence="3 9" id="KW-0808">Transferase</keyword>
<evidence type="ECO:0000256" key="6">
    <source>
        <dbReference type="ARBA" id="ARBA00023158"/>
    </source>
</evidence>
<dbReference type="AlphaFoldDB" id="A0AA88ADL9"/>
<comment type="similarity">
    <text evidence="1 9">Belongs to the RdRP family.</text>
</comment>
<feature type="domain" description="RDRP C-terminal head" evidence="12">
    <location>
        <begin position="872"/>
        <end position="972"/>
    </location>
</feature>
<evidence type="ECO:0000256" key="7">
    <source>
        <dbReference type="ARBA" id="ARBA00048744"/>
    </source>
</evidence>
<evidence type="ECO:0000259" key="11">
    <source>
        <dbReference type="Pfam" id="PF26249"/>
    </source>
</evidence>
<dbReference type="EMBL" id="BTGU01000034">
    <property type="protein sequence ID" value="GMN50614.1"/>
    <property type="molecule type" value="Genomic_DNA"/>
</dbReference>
<sequence length="989" mass="112545">MEVLDLDYYLLLQIEVPLPPPVQDLLDRICREQSQTPPEFEVRQKLASAGEDEALRVLGIIAGSTIKKSLSGFVVRLLERTSPPSTPPKRPRLSESPNSGVAVQYFAPPQGAIEAVADTLFPESPRGSGEAEKRKWRRWENWSSGNKSCSNELHRVLMADEIRDLKDLQMVEFEKRLWVRFGGICANPQDRVAYSDWDRKRTHIYHCHVSTEGRYTFKGPYLERTKTHLQRVLGDDNVLLVKFAEEKTGNSCVASRHPCYAGYSRIAREGISVGLRRYRFFVFKDGGKEDGVKCFFVRIHSDARIDQNSSYSLSNRTISEARRMFMHVHTVPSVAKYMARFSLILSKTFSLLDKDFLSSVKMKIFDDISCRDEHGDLIYKDGKPLIHTDGTGYISEDLAVLCPNNIHEGICTSNKDIEIIHGPDEHADSVEEKGRQGIETQAPPMLIQSRLFNNGYAIKGTFLVNKKLGPKTIMVRRSMVKVEPDQNLLNQFSANSLEVVGTSNRPNRTCLSRNLIALLSYGGVPDEYFQVLLREALREADGAFSNKRTALKVAVNRGNTDKDFTIAKMILCGIPLEEPYLQHRLSLLLKEQKMSLRTGKLYVPDCYYLMGTADPTGILKSDEVCVVLENGQISGKVLVYRNPGIHFGDVHVLKARYVEELESVVGNAKYAIFFSTKGPRSIADEIAGGDYDGDLYWVSKNSELLKYFKPSEPWIPNSSPCKVESKRPDQFSDEALEDELFKLFLTTKFQPSFAMVEAADSWLALMDRFLTLGDDCINEKNLVRENIIMLINMYYDALDAPKSGVKVEVPKVLKPKFFPHYMEKKNSFTSVSILGKIYDEVNAYLEEDCSNKEVWKLPLLNVEEVPQDCLYKWNKHYEEYRKKMTNSLKIEERGIKNEAAADLKRHYRKLLYGAEQFEERTRNLEEIYKEALAIYHICYDYAKSKSEGQSSLCSFAWSVAGPALCKFYASRQVCEKAFLCLPSVLCEVL</sequence>
<dbReference type="InterPro" id="IPR058697">
    <property type="entry name" value="RDRP3-5_N"/>
</dbReference>
<name>A0AA88ADL9_FICCA</name>
<dbReference type="GO" id="GO:0031380">
    <property type="term" value="C:nuclear RNA-directed RNA polymerase complex"/>
    <property type="evidence" value="ECO:0007669"/>
    <property type="project" value="TreeGrafter"/>
</dbReference>
<keyword evidence="14" id="KW-1185">Reference proteome</keyword>
<comment type="catalytic activity">
    <reaction evidence="7 9">
        <text>RNA(n) + a ribonucleoside 5'-triphosphate = RNA(n+1) + diphosphate</text>
        <dbReference type="Rhea" id="RHEA:21248"/>
        <dbReference type="Rhea" id="RHEA-COMP:14527"/>
        <dbReference type="Rhea" id="RHEA-COMP:17342"/>
        <dbReference type="ChEBI" id="CHEBI:33019"/>
        <dbReference type="ChEBI" id="CHEBI:61557"/>
        <dbReference type="ChEBI" id="CHEBI:140395"/>
        <dbReference type="EC" id="2.7.7.48"/>
    </reaction>
</comment>
<evidence type="ECO:0000256" key="9">
    <source>
        <dbReference type="RuleBase" id="RU363098"/>
    </source>
</evidence>
<evidence type="ECO:0000259" key="12">
    <source>
        <dbReference type="Pfam" id="PF26253"/>
    </source>
</evidence>
<keyword evidence="5 9" id="KW-0694">RNA-binding</keyword>